<dbReference type="PIRSF" id="PIRSF006276">
    <property type="entry name" value="UspA"/>
    <property type="match status" value="1"/>
</dbReference>
<dbReference type="PANTHER" id="PTHR46268:SF6">
    <property type="entry name" value="UNIVERSAL STRESS PROTEIN UP12"/>
    <property type="match status" value="1"/>
</dbReference>
<dbReference type="CDD" id="cd00293">
    <property type="entry name" value="USP-like"/>
    <property type="match status" value="1"/>
</dbReference>
<keyword evidence="2" id="KW-0963">Cytoplasm</keyword>
<dbReference type="RefSeq" id="WP_344742059.1">
    <property type="nucleotide sequence ID" value="NZ_BAABAY010000007.1"/>
</dbReference>
<dbReference type="SUPFAM" id="SSF52402">
    <property type="entry name" value="Adenine nucleotide alpha hydrolases-like"/>
    <property type="match status" value="1"/>
</dbReference>
<proteinExistence type="inferred from homology"/>
<comment type="caution">
    <text evidence="4">The sequence shown here is derived from an EMBL/GenBank/DDBJ whole genome shotgun (WGS) entry which is preliminary data.</text>
</comment>
<dbReference type="Pfam" id="PF00582">
    <property type="entry name" value="Usp"/>
    <property type="match status" value="1"/>
</dbReference>
<dbReference type="InterPro" id="IPR006016">
    <property type="entry name" value="UspA"/>
</dbReference>
<accession>A0ABW7N1C5</accession>
<reference evidence="4 5" key="1">
    <citation type="submission" date="2024-02" db="EMBL/GenBank/DDBJ databases">
        <title>A Gaetbulibacter species isolated from tidal flats and genomic insights of their niches.</title>
        <authorList>
            <person name="Ye Y."/>
        </authorList>
    </citation>
    <scope>NUCLEOTIDE SEQUENCE [LARGE SCALE GENOMIC DNA]</scope>
    <source>
        <strain evidence="4 5">KYW382</strain>
    </source>
</reference>
<gene>
    <name evidence="4" type="ORF">V8G58_13275</name>
</gene>
<dbReference type="PRINTS" id="PR01438">
    <property type="entry name" value="UNVRSLSTRESS"/>
</dbReference>
<evidence type="ECO:0000313" key="4">
    <source>
        <dbReference type="EMBL" id="MFH6772908.1"/>
    </source>
</evidence>
<feature type="domain" description="UspA" evidence="3">
    <location>
        <begin position="1"/>
        <end position="148"/>
    </location>
</feature>
<organism evidence="4 5">
    <name type="scientific">Gaetbulibacter aestuarii</name>
    <dbReference type="NCBI Taxonomy" id="1502358"/>
    <lineage>
        <taxon>Bacteria</taxon>
        <taxon>Pseudomonadati</taxon>
        <taxon>Bacteroidota</taxon>
        <taxon>Flavobacteriia</taxon>
        <taxon>Flavobacteriales</taxon>
        <taxon>Flavobacteriaceae</taxon>
        <taxon>Gaetbulibacter</taxon>
    </lineage>
</organism>
<evidence type="ECO:0000313" key="5">
    <source>
        <dbReference type="Proteomes" id="UP001610100"/>
    </source>
</evidence>
<dbReference type="EMBL" id="JBAWKB010000005">
    <property type="protein sequence ID" value="MFH6772908.1"/>
    <property type="molecule type" value="Genomic_DNA"/>
</dbReference>
<dbReference type="InterPro" id="IPR014729">
    <property type="entry name" value="Rossmann-like_a/b/a_fold"/>
</dbReference>
<keyword evidence="5" id="KW-1185">Reference proteome</keyword>
<evidence type="ECO:0000256" key="2">
    <source>
        <dbReference type="PIRNR" id="PIRNR006276"/>
    </source>
</evidence>
<protein>
    <recommendedName>
        <fullName evidence="2">Universal stress protein</fullName>
    </recommendedName>
</protein>
<name>A0ABW7N1C5_9FLAO</name>
<dbReference type="Proteomes" id="UP001610100">
    <property type="component" value="Unassembled WGS sequence"/>
</dbReference>
<evidence type="ECO:0000259" key="3">
    <source>
        <dbReference type="Pfam" id="PF00582"/>
    </source>
</evidence>
<comment type="subcellular location">
    <subcellularLocation>
        <location evidence="2">Cytoplasm</location>
    </subcellularLocation>
</comment>
<dbReference type="Gene3D" id="3.40.50.620">
    <property type="entry name" value="HUPs"/>
    <property type="match status" value="1"/>
</dbReference>
<sequence>MKKICIALDTSPSAEKVAKTGYEYAEAINAEVKLIHVVYDAAAYTYSYDSIMNYDGFLIQQNKEIVESLENESKQFLETTARFLGEPDLKVEVLEGLAEEEILRFAEDWKADLIVLGTHSHSLLENVLLGNVATNIVKHSKIPLLIVPVKD</sequence>
<comment type="similarity">
    <text evidence="1 2">Belongs to the universal stress protein A family.</text>
</comment>
<dbReference type="PANTHER" id="PTHR46268">
    <property type="entry name" value="STRESS RESPONSE PROTEIN NHAX"/>
    <property type="match status" value="1"/>
</dbReference>
<evidence type="ECO:0000256" key="1">
    <source>
        <dbReference type="ARBA" id="ARBA00008791"/>
    </source>
</evidence>
<dbReference type="InterPro" id="IPR006015">
    <property type="entry name" value="Universal_stress_UspA"/>
</dbReference>